<proteinExistence type="predicted"/>
<accession>A0A1N6GKJ8</accession>
<dbReference type="eggNOG" id="ENOG50315Q0">
    <property type="taxonomic scope" value="Bacteria"/>
</dbReference>
<dbReference type="AlphaFoldDB" id="A0A1N6GKJ8"/>
<feature type="compositionally biased region" description="Basic and acidic residues" evidence="1">
    <location>
        <begin position="1"/>
        <end position="19"/>
    </location>
</feature>
<gene>
    <name evidence="2" type="ORF">SAMN02743940_0744</name>
</gene>
<evidence type="ECO:0000313" key="3">
    <source>
        <dbReference type="Proteomes" id="UP000185062"/>
    </source>
</evidence>
<organism evidence="2 3">
    <name type="scientific">Nitrosomonas cryotolerans ATCC 49181</name>
    <dbReference type="NCBI Taxonomy" id="1131553"/>
    <lineage>
        <taxon>Bacteria</taxon>
        <taxon>Pseudomonadati</taxon>
        <taxon>Pseudomonadota</taxon>
        <taxon>Betaproteobacteria</taxon>
        <taxon>Nitrosomonadales</taxon>
        <taxon>Nitrosomonadaceae</taxon>
        <taxon>Nitrosomonas</taxon>
    </lineage>
</organism>
<evidence type="ECO:0000313" key="2">
    <source>
        <dbReference type="EMBL" id="SIO07922.1"/>
    </source>
</evidence>
<dbReference type="RefSeq" id="WP_028461024.1">
    <property type="nucleotide sequence ID" value="NZ_FSRO01000001.1"/>
</dbReference>
<dbReference type="Proteomes" id="UP000185062">
    <property type="component" value="Unassembled WGS sequence"/>
</dbReference>
<reference evidence="2 3" key="1">
    <citation type="submission" date="2016-12" db="EMBL/GenBank/DDBJ databases">
        <authorList>
            <person name="Song W.-J."/>
            <person name="Kurnit D.M."/>
        </authorList>
    </citation>
    <scope>NUCLEOTIDE SEQUENCE [LARGE SCALE GENOMIC DNA]</scope>
    <source>
        <strain evidence="2 3">ATCC 49181</strain>
    </source>
</reference>
<evidence type="ECO:0000256" key="1">
    <source>
        <dbReference type="SAM" id="MobiDB-lite"/>
    </source>
</evidence>
<name>A0A1N6GKJ8_9PROT</name>
<keyword evidence="3" id="KW-1185">Reference proteome</keyword>
<protein>
    <submittedName>
        <fullName evidence="2">Uncharacterized protein</fullName>
    </submittedName>
</protein>
<sequence>MSEEQLRKQTEQPILKDSEGNPSEGKRRRLLKGAVAIPVIMTLHSGAALARTSNLIGEVGIDDDVARNEHGDLYCLNHEGQPDGSKYDLGDSPTATLVDRDLKPKQQAKECERRGGIMVSSTAFNSISARVPILPPTI</sequence>
<dbReference type="STRING" id="44575.SAMN05216419_100713"/>
<feature type="region of interest" description="Disordered" evidence="1">
    <location>
        <begin position="1"/>
        <end position="29"/>
    </location>
</feature>
<dbReference type="EMBL" id="FSRO01000001">
    <property type="protein sequence ID" value="SIO07922.1"/>
    <property type="molecule type" value="Genomic_DNA"/>
</dbReference>